<feature type="compositionally biased region" description="Basic and acidic residues" evidence="1">
    <location>
        <begin position="180"/>
        <end position="190"/>
    </location>
</feature>
<protein>
    <submittedName>
        <fullName evidence="2">Uncharacterized protein</fullName>
    </submittedName>
</protein>
<organism evidence="2 3">
    <name type="scientific">Burkholderia paludis</name>
    <dbReference type="NCBI Taxonomy" id="1506587"/>
    <lineage>
        <taxon>Bacteria</taxon>
        <taxon>Pseudomonadati</taxon>
        <taxon>Pseudomonadota</taxon>
        <taxon>Betaproteobacteria</taxon>
        <taxon>Burkholderiales</taxon>
        <taxon>Burkholderiaceae</taxon>
        <taxon>Burkholderia</taxon>
        <taxon>Burkholderia cepacia complex</taxon>
    </lineage>
</organism>
<gene>
    <name evidence="2" type="ORF">BPA30113_03260</name>
</gene>
<dbReference type="EMBL" id="CABVQD010000009">
    <property type="protein sequence ID" value="VWB72216.1"/>
    <property type="molecule type" value="Genomic_DNA"/>
</dbReference>
<evidence type="ECO:0000313" key="2">
    <source>
        <dbReference type="EMBL" id="VWB72216.1"/>
    </source>
</evidence>
<feature type="compositionally biased region" description="Basic residues" evidence="1">
    <location>
        <begin position="198"/>
        <end position="211"/>
    </location>
</feature>
<reference evidence="2 3" key="1">
    <citation type="submission" date="2019-09" db="EMBL/GenBank/DDBJ databases">
        <authorList>
            <person name="Depoorter E."/>
        </authorList>
    </citation>
    <scope>NUCLEOTIDE SEQUENCE [LARGE SCALE GENOMIC DNA]</scope>
    <source>
        <strain evidence="2">LMG 30113</strain>
    </source>
</reference>
<evidence type="ECO:0000256" key="1">
    <source>
        <dbReference type="SAM" id="MobiDB-lite"/>
    </source>
</evidence>
<evidence type="ECO:0000313" key="3">
    <source>
        <dbReference type="Proteomes" id="UP000494330"/>
    </source>
</evidence>
<sequence length="270" mass="28645">MWYWLYTSHRPSTIIESTSFASPIRNPSREPGSTCGAALMFSCPPAITISASPATIAFAASITAFRPEPHTLLIVMPGTAVGSPALISDCRAGFCPEPAVSTCPRITSLTCSGFTPARSSTARITVAPSSGAAIFASEPPNLPTAVRAADTITTSVMSSSCIEIGSSFCCRPAPAATGDDASRAVRRDSTRAPPVRAGRARSRPGRTAAHRGKPDVRRPPWLPGALRRRSIVSRLRATRAHVVTQPIRARRLRPCGQPQPSACCRARPFR</sequence>
<accession>A0A6P2LV11</accession>
<keyword evidence="3" id="KW-1185">Reference proteome</keyword>
<dbReference type="Proteomes" id="UP000494330">
    <property type="component" value="Unassembled WGS sequence"/>
</dbReference>
<name>A0A6P2LV11_9BURK</name>
<proteinExistence type="predicted"/>
<dbReference type="AlphaFoldDB" id="A0A6P2LV11"/>
<feature type="region of interest" description="Disordered" evidence="1">
    <location>
        <begin position="175"/>
        <end position="222"/>
    </location>
</feature>